<dbReference type="AlphaFoldDB" id="A0A0N9MN61"/>
<accession>A0A0N9MN61</accession>
<keyword evidence="6" id="KW-0645">Protease</keyword>
<dbReference type="Proteomes" id="UP000063789">
    <property type="component" value="Chromosome"/>
</dbReference>
<evidence type="ECO:0000256" key="4">
    <source>
        <dbReference type="ARBA" id="ARBA00023136"/>
    </source>
</evidence>
<reference evidence="6 7" key="2">
    <citation type="journal article" date="2017" name="Int. J. Syst. Evol. Microbiol.">
        <title>Gordonia phthalatica sp. nov., a di-n-butyl phthalate-degrading bacterium isolated from activated sludge.</title>
        <authorList>
            <person name="Jin D."/>
            <person name="Kong X."/>
            <person name="Jia M."/>
            <person name="Yu X."/>
            <person name="Wang X."/>
            <person name="Zhuang X."/>
            <person name="Deng Y."/>
            <person name="Bai Z."/>
        </authorList>
    </citation>
    <scope>NUCLEOTIDE SEQUENCE [LARGE SCALE GENOMIC DNA]</scope>
    <source>
        <strain evidence="6 7">QH-11</strain>
    </source>
</reference>
<keyword evidence="7" id="KW-1185">Reference proteome</keyword>
<protein>
    <submittedName>
        <fullName evidence="6">Serine protease</fullName>
    </submittedName>
</protein>
<keyword evidence="3 5" id="KW-1133">Transmembrane helix</keyword>
<evidence type="ECO:0000256" key="2">
    <source>
        <dbReference type="ARBA" id="ARBA00022692"/>
    </source>
</evidence>
<dbReference type="PATRIC" id="fig|1136941.3.peg.405"/>
<dbReference type="Pfam" id="PF02674">
    <property type="entry name" value="Colicin_V"/>
    <property type="match status" value="1"/>
</dbReference>
<keyword evidence="2 5" id="KW-0812">Transmembrane</keyword>
<dbReference type="PANTHER" id="PTHR43019:SF23">
    <property type="entry name" value="PROTEASE DO-LIKE 5, CHLOROPLASTIC"/>
    <property type="match status" value="1"/>
</dbReference>
<evidence type="ECO:0000256" key="5">
    <source>
        <dbReference type="SAM" id="Phobius"/>
    </source>
</evidence>
<reference evidence="7" key="1">
    <citation type="submission" date="2015-06" db="EMBL/GenBank/DDBJ databases">
        <title>Complete genome sequence and metabolic analysis of phthalate degradation pathway in Gordonia sp. QH-11.</title>
        <authorList>
            <person name="Jin D."/>
            <person name="Kong X."/>
            <person name="Bai Z."/>
        </authorList>
    </citation>
    <scope>NUCLEOTIDE SEQUENCE [LARGE SCALE GENOMIC DNA]</scope>
    <source>
        <strain evidence="7">QH-11</strain>
    </source>
</reference>
<dbReference type="PRINTS" id="PR00834">
    <property type="entry name" value="PROTEASES2C"/>
</dbReference>
<keyword evidence="6" id="KW-0378">Hydrolase</keyword>
<dbReference type="SUPFAM" id="SSF50494">
    <property type="entry name" value="Trypsin-like serine proteases"/>
    <property type="match status" value="1"/>
</dbReference>
<dbReference type="RefSeq" id="WP_062391460.1">
    <property type="nucleotide sequence ID" value="NZ_CP011853.1"/>
</dbReference>
<dbReference type="Pfam" id="PF13365">
    <property type="entry name" value="Trypsin_2"/>
    <property type="match status" value="1"/>
</dbReference>
<dbReference type="EMBL" id="CP011853">
    <property type="protein sequence ID" value="ALG83505.1"/>
    <property type="molecule type" value="Genomic_DNA"/>
</dbReference>
<dbReference type="OrthoDB" id="9766361at2"/>
<evidence type="ECO:0000256" key="3">
    <source>
        <dbReference type="ARBA" id="ARBA00022989"/>
    </source>
</evidence>
<gene>
    <name evidence="6" type="ORF">ACH46_02020</name>
</gene>
<dbReference type="GO" id="GO:0006508">
    <property type="term" value="P:proteolysis"/>
    <property type="evidence" value="ECO:0007669"/>
    <property type="project" value="UniProtKB-KW"/>
</dbReference>
<dbReference type="InterPro" id="IPR009003">
    <property type="entry name" value="Peptidase_S1_PA"/>
</dbReference>
<dbReference type="InterPro" id="IPR047680">
    <property type="entry name" value="MarP-like"/>
</dbReference>
<evidence type="ECO:0000313" key="7">
    <source>
        <dbReference type="Proteomes" id="UP000063789"/>
    </source>
</evidence>
<dbReference type="InterPro" id="IPR003825">
    <property type="entry name" value="Colicin-V_CvpA"/>
</dbReference>
<dbReference type="KEGG" id="goq:ACH46_02020"/>
<sequence length="400" mass="42205">MSGSLWVDLVILGVALLAGLSGYRQGAAASALAFFGVVLGAVAGILLAPIIIQRFDDQRLRLLVGIMLIVLLVVIGEIAGMVLGRAARSSIHSPGLRRVDSWVGSLLQVVAIIIAAWLLAFPLRSSEQLKIASAIDDSTVIQTVDRVAPQWVRNIPNEFTELVESSGLKEVIGPFGETRVATVDVPDPSLVDQPGVRSARPSVIKITGVAHMCSQALEGSGFVVSPERVMTNAHVVAGTDTVSVHTVGGRTLPATVVWFNPRNDVAVLDVPGLRAPALKFAADQASTGDDAIALGYPENGPFTVTPLRVRNIVNLNGQDIFDSPRKVEREVYTVRGSIRSGNSGGPMIAPNGDVLGVIFGAAEDPTDDTGFVLTAQQVQKDLVASEKNNAEVSTQQCVRS</sequence>
<dbReference type="STRING" id="1136941.ACH46_02020"/>
<dbReference type="NCBIfam" id="NF033740">
    <property type="entry name" value="MarP_fam_protase"/>
    <property type="match status" value="1"/>
</dbReference>
<dbReference type="InterPro" id="IPR001940">
    <property type="entry name" value="Peptidase_S1C"/>
</dbReference>
<feature type="transmembrane region" description="Helical" evidence="5">
    <location>
        <begin position="29"/>
        <end position="50"/>
    </location>
</feature>
<dbReference type="PANTHER" id="PTHR43019">
    <property type="entry name" value="SERINE ENDOPROTEASE DEGS"/>
    <property type="match status" value="1"/>
</dbReference>
<feature type="transmembrane region" description="Helical" evidence="5">
    <location>
        <begin position="62"/>
        <end position="82"/>
    </location>
</feature>
<evidence type="ECO:0000256" key="1">
    <source>
        <dbReference type="ARBA" id="ARBA00004141"/>
    </source>
</evidence>
<comment type="subcellular location">
    <subcellularLocation>
        <location evidence="1">Membrane</location>
        <topology evidence="1">Multi-pass membrane protein</topology>
    </subcellularLocation>
</comment>
<dbReference type="GO" id="GO:0016020">
    <property type="term" value="C:membrane"/>
    <property type="evidence" value="ECO:0007669"/>
    <property type="project" value="UniProtKB-SubCell"/>
</dbReference>
<proteinExistence type="predicted"/>
<feature type="transmembrane region" description="Helical" evidence="5">
    <location>
        <begin position="5"/>
        <end position="23"/>
    </location>
</feature>
<dbReference type="InterPro" id="IPR043504">
    <property type="entry name" value="Peptidase_S1_PA_chymotrypsin"/>
</dbReference>
<dbReference type="GO" id="GO:0004252">
    <property type="term" value="F:serine-type endopeptidase activity"/>
    <property type="evidence" value="ECO:0007669"/>
    <property type="project" value="InterPro"/>
</dbReference>
<dbReference type="Gene3D" id="2.40.10.10">
    <property type="entry name" value="Trypsin-like serine proteases"/>
    <property type="match status" value="2"/>
</dbReference>
<name>A0A0N9MN61_9ACTN</name>
<organism evidence="6 7">
    <name type="scientific">Gordonia phthalatica</name>
    <dbReference type="NCBI Taxonomy" id="1136941"/>
    <lineage>
        <taxon>Bacteria</taxon>
        <taxon>Bacillati</taxon>
        <taxon>Actinomycetota</taxon>
        <taxon>Actinomycetes</taxon>
        <taxon>Mycobacteriales</taxon>
        <taxon>Gordoniaceae</taxon>
        <taxon>Gordonia</taxon>
    </lineage>
</organism>
<evidence type="ECO:0000313" key="6">
    <source>
        <dbReference type="EMBL" id="ALG83505.1"/>
    </source>
</evidence>
<dbReference type="GO" id="GO:0009403">
    <property type="term" value="P:toxin biosynthetic process"/>
    <property type="evidence" value="ECO:0007669"/>
    <property type="project" value="InterPro"/>
</dbReference>
<feature type="transmembrane region" description="Helical" evidence="5">
    <location>
        <begin position="102"/>
        <end position="121"/>
    </location>
</feature>
<keyword evidence="4 5" id="KW-0472">Membrane</keyword>